<dbReference type="OrthoDB" id="9802805at2"/>
<name>A0A0R1RA22_9LACO</name>
<dbReference type="PATRIC" id="fig|1114972.6.peg.917"/>
<dbReference type="PROSITE" id="PS51819">
    <property type="entry name" value="VOC"/>
    <property type="match status" value="1"/>
</dbReference>
<proteinExistence type="predicted"/>
<dbReference type="InterPro" id="IPR004360">
    <property type="entry name" value="Glyas_Fos-R_dOase_dom"/>
</dbReference>
<accession>A0A0R1RA22</accession>
<evidence type="ECO:0000313" key="2">
    <source>
        <dbReference type="EMBL" id="KRL53799.1"/>
    </source>
</evidence>
<keyword evidence="3" id="KW-1185">Reference proteome</keyword>
<protein>
    <recommendedName>
        <fullName evidence="1">VOC domain-containing protein</fullName>
    </recommendedName>
</protein>
<dbReference type="InterPro" id="IPR037523">
    <property type="entry name" value="VOC_core"/>
</dbReference>
<gene>
    <name evidence="2" type="ORF">FD35_GL000908</name>
</gene>
<evidence type="ECO:0000313" key="3">
    <source>
        <dbReference type="Proteomes" id="UP000051999"/>
    </source>
</evidence>
<feature type="domain" description="VOC" evidence="1">
    <location>
        <begin position="5"/>
        <end position="117"/>
    </location>
</feature>
<dbReference type="eggNOG" id="COG0346">
    <property type="taxonomic scope" value="Bacteria"/>
</dbReference>
<dbReference type="RefSeq" id="WP_017260427.1">
    <property type="nucleotide sequence ID" value="NZ_AUAW01000015.1"/>
</dbReference>
<dbReference type="Pfam" id="PF00903">
    <property type="entry name" value="Glyoxalase"/>
    <property type="match status" value="1"/>
</dbReference>
<dbReference type="AlphaFoldDB" id="A0A0R1RA22"/>
<dbReference type="EMBL" id="AZFF01000015">
    <property type="protein sequence ID" value="KRL53799.1"/>
    <property type="molecule type" value="Genomic_DNA"/>
</dbReference>
<dbReference type="Proteomes" id="UP000051999">
    <property type="component" value="Unassembled WGS sequence"/>
</dbReference>
<dbReference type="SUPFAM" id="SSF54593">
    <property type="entry name" value="Glyoxalase/Bleomycin resistance protein/Dihydroxybiphenyl dioxygenase"/>
    <property type="match status" value="1"/>
</dbReference>
<dbReference type="Gene3D" id="3.10.180.10">
    <property type="entry name" value="2,3-Dihydroxybiphenyl 1,2-Dioxygenase, domain 1"/>
    <property type="match status" value="1"/>
</dbReference>
<dbReference type="InterPro" id="IPR029068">
    <property type="entry name" value="Glyas_Bleomycin-R_OHBP_Dase"/>
</dbReference>
<organism evidence="2 3">
    <name type="scientific">Furfurilactobacillus rossiae DSM 15814</name>
    <dbReference type="NCBI Taxonomy" id="1114972"/>
    <lineage>
        <taxon>Bacteria</taxon>
        <taxon>Bacillati</taxon>
        <taxon>Bacillota</taxon>
        <taxon>Bacilli</taxon>
        <taxon>Lactobacillales</taxon>
        <taxon>Lactobacillaceae</taxon>
        <taxon>Furfurilactobacillus</taxon>
    </lineage>
</organism>
<evidence type="ECO:0000259" key="1">
    <source>
        <dbReference type="PROSITE" id="PS51819"/>
    </source>
</evidence>
<dbReference type="STRING" id="1114972.FD35_GL000908"/>
<sequence length="119" mass="13605">MNVRTISQYQINVSDPQRAWRFYHEVFDMPDDVLPDGTETVTVAGKPLTFITVPKHEAHKDVAQPDFILHAHDRIKDVVSHLQNYWVPIIAGPTPDGDLQAIYINDFEGNLIEILERAK</sequence>
<reference evidence="2 3" key="1">
    <citation type="journal article" date="2015" name="Genome Announc.">
        <title>Expanding the biotechnology potential of lactobacilli through comparative genomics of 213 strains and associated genera.</title>
        <authorList>
            <person name="Sun Z."/>
            <person name="Harris H.M."/>
            <person name="McCann A."/>
            <person name="Guo C."/>
            <person name="Argimon S."/>
            <person name="Zhang W."/>
            <person name="Yang X."/>
            <person name="Jeffery I.B."/>
            <person name="Cooney J.C."/>
            <person name="Kagawa T.F."/>
            <person name="Liu W."/>
            <person name="Song Y."/>
            <person name="Salvetti E."/>
            <person name="Wrobel A."/>
            <person name="Rasinkangas P."/>
            <person name="Parkhill J."/>
            <person name="Rea M.C."/>
            <person name="O'Sullivan O."/>
            <person name="Ritari J."/>
            <person name="Douillard F.P."/>
            <person name="Paul Ross R."/>
            <person name="Yang R."/>
            <person name="Briner A.E."/>
            <person name="Felis G.E."/>
            <person name="de Vos W.M."/>
            <person name="Barrangou R."/>
            <person name="Klaenhammer T.R."/>
            <person name="Caufield P.W."/>
            <person name="Cui Y."/>
            <person name="Zhang H."/>
            <person name="O'Toole P.W."/>
        </authorList>
    </citation>
    <scope>NUCLEOTIDE SEQUENCE [LARGE SCALE GENOMIC DNA]</scope>
    <source>
        <strain evidence="2 3">DSM 15814</strain>
    </source>
</reference>
<comment type="caution">
    <text evidence="2">The sequence shown here is derived from an EMBL/GenBank/DDBJ whole genome shotgun (WGS) entry which is preliminary data.</text>
</comment>